<proteinExistence type="predicted"/>
<evidence type="ECO:0000313" key="2">
    <source>
        <dbReference type="Proteomes" id="UP001234178"/>
    </source>
</evidence>
<comment type="caution">
    <text evidence="1">The sequence shown here is derived from an EMBL/GenBank/DDBJ whole genome shotgun (WGS) entry which is preliminary data.</text>
</comment>
<sequence length="149" mass="16124">MPRMTGVGRRASQAKFFKKIVELIVPIPRRLHQAVEWSQQFEILCSSVSSKYGDQVACLSVNGGDEGSAAIRHLRFVLNEVDASIVAEHVAAADVVSGSTDAVYLHWAAYVADDQGSDTRLLGSAMGKHFPGHLGSNTIMTFLERLPVG</sequence>
<organism evidence="1 2">
    <name type="scientific">Daphnia magna</name>
    <dbReference type="NCBI Taxonomy" id="35525"/>
    <lineage>
        <taxon>Eukaryota</taxon>
        <taxon>Metazoa</taxon>
        <taxon>Ecdysozoa</taxon>
        <taxon>Arthropoda</taxon>
        <taxon>Crustacea</taxon>
        <taxon>Branchiopoda</taxon>
        <taxon>Diplostraca</taxon>
        <taxon>Cladocera</taxon>
        <taxon>Anomopoda</taxon>
        <taxon>Daphniidae</taxon>
        <taxon>Daphnia</taxon>
    </lineage>
</organism>
<name>A0ABQ9ZW38_9CRUS</name>
<dbReference type="EMBL" id="JAOYFB010000005">
    <property type="protein sequence ID" value="KAK4017086.1"/>
    <property type="molecule type" value="Genomic_DNA"/>
</dbReference>
<keyword evidence="2" id="KW-1185">Reference proteome</keyword>
<gene>
    <name evidence="1" type="ORF">OUZ56_032041</name>
</gene>
<reference evidence="1 2" key="1">
    <citation type="journal article" date="2023" name="Nucleic Acids Res.">
        <title>The hologenome of Daphnia magna reveals possible DNA methylation and microbiome-mediated evolution of the host genome.</title>
        <authorList>
            <person name="Chaturvedi A."/>
            <person name="Li X."/>
            <person name="Dhandapani V."/>
            <person name="Marshall H."/>
            <person name="Kissane S."/>
            <person name="Cuenca-Cambronero M."/>
            <person name="Asole G."/>
            <person name="Calvet F."/>
            <person name="Ruiz-Romero M."/>
            <person name="Marangio P."/>
            <person name="Guigo R."/>
            <person name="Rago D."/>
            <person name="Mirbahai L."/>
            <person name="Eastwood N."/>
            <person name="Colbourne J.K."/>
            <person name="Zhou J."/>
            <person name="Mallon E."/>
            <person name="Orsini L."/>
        </authorList>
    </citation>
    <scope>NUCLEOTIDE SEQUENCE [LARGE SCALE GENOMIC DNA]</scope>
    <source>
        <strain evidence="1">LRV0_1</strain>
    </source>
</reference>
<evidence type="ECO:0000313" key="1">
    <source>
        <dbReference type="EMBL" id="KAK4017086.1"/>
    </source>
</evidence>
<protein>
    <submittedName>
        <fullName evidence="1">Uncharacterized protein</fullName>
    </submittedName>
</protein>
<accession>A0ABQ9ZW38</accession>
<dbReference type="Proteomes" id="UP001234178">
    <property type="component" value="Unassembled WGS sequence"/>
</dbReference>